<organism evidence="6 7">
    <name type="scientific">Streptacidiphilus monticola</name>
    <dbReference type="NCBI Taxonomy" id="2161674"/>
    <lineage>
        <taxon>Bacteria</taxon>
        <taxon>Bacillati</taxon>
        <taxon>Actinomycetota</taxon>
        <taxon>Actinomycetes</taxon>
        <taxon>Kitasatosporales</taxon>
        <taxon>Streptomycetaceae</taxon>
        <taxon>Streptacidiphilus</taxon>
    </lineage>
</organism>
<feature type="transmembrane region" description="Helical" evidence="5">
    <location>
        <begin position="108"/>
        <end position="129"/>
    </location>
</feature>
<keyword evidence="3 5" id="KW-1133">Transmembrane helix</keyword>
<accession>A0ABW1G9F5</accession>
<evidence type="ECO:0000256" key="5">
    <source>
        <dbReference type="SAM" id="Phobius"/>
    </source>
</evidence>
<name>A0ABW1G9F5_9ACTN</name>
<dbReference type="Pfam" id="PF07681">
    <property type="entry name" value="DoxX"/>
    <property type="match status" value="1"/>
</dbReference>
<feature type="transmembrane region" description="Helical" evidence="5">
    <location>
        <begin position="44"/>
        <end position="65"/>
    </location>
</feature>
<gene>
    <name evidence="6" type="ORF">ACFP3V_25100</name>
</gene>
<evidence type="ECO:0000313" key="7">
    <source>
        <dbReference type="Proteomes" id="UP001596174"/>
    </source>
</evidence>
<sequence>MAALVLAGRILFVLLFLSSGVNHLTRTQQMAGYTESRGVPAARIAVLASGALLLVGSVFVVLGIWPDLGALLLAAFLAPTAVLMHGFWKERDSMGRQQEQVHFLKDTALFGACLMLIAFFAHTGHQLGLTVTGPLFHLD</sequence>
<evidence type="ECO:0000256" key="4">
    <source>
        <dbReference type="ARBA" id="ARBA00023136"/>
    </source>
</evidence>
<evidence type="ECO:0000313" key="6">
    <source>
        <dbReference type="EMBL" id="MFC5910481.1"/>
    </source>
</evidence>
<keyword evidence="7" id="KW-1185">Reference proteome</keyword>
<reference evidence="7" key="1">
    <citation type="journal article" date="2019" name="Int. J. Syst. Evol. Microbiol.">
        <title>The Global Catalogue of Microorganisms (GCM) 10K type strain sequencing project: providing services to taxonomists for standard genome sequencing and annotation.</title>
        <authorList>
            <consortium name="The Broad Institute Genomics Platform"/>
            <consortium name="The Broad Institute Genome Sequencing Center for Infectious Disease"/>
            <person name="Wu L."/>
            <person name="Ma J."/>
        </authorList>
    </citation>
    <scope>NUCLEOTIDE SEQUENCE [LARGE SCALE GENOMIC DNA]</scope>
    <source>
        <strain evidence="7">JCM 4816</strain>
    </source>
</reference>
<dbReference type="RefSeq" id="WP_380587731.1">
    <property type="nucleotide sequence ID" value="NZ_JBHSQJ010000122.1"/>
</dbReference>
<evidence type="ECO:0000256" key="1">
    <source>
        <dbReference type="ARBA" id="ARBA00004141"/>
    </source>
</evidence>
<comment type="caution">
    <text evidence="6">The sequence shown here is derived from an EMBL/GenBank/DDBJ whole genome shotgun (WGS) entry which is preliminary data.</text>
</comment>
<dbReference type="Proteomes" id="UP001596174">
    <property type="component" value="Unassembled WGS sequence"/>
</dbReference>
<evidence type="ECO:0000256" key="2">
    <source>
        <dbReference type="ARBA" id="ARBA00022692"/>
    </source>
</evidence>
<feature type="transmembrane region" description="Helical" evidence="5">
    <location>
        <begin position="6"/>
        <end position="24"/>
    </location>
</feature>
<proteinExistence type="predicted"/>
<protein>
    <submittedName>
        <fullName evidence="6">DoxX family protein</fullName>
    </submittedName>
</protein>
<keyword evidence="2 5" id="KW-0812">Transmembrane</keyword>
<dbReference type="InterPro" id="IPR032808">
    <property type="entry name" value="DoxX"/>
</dbReference>
<evidence type="ECO:0000256" key="3">
    <source>
        <dbReference type="ARBA" id="ARBA00022989"/>
    </source>
</evidence>
<comment type="subcellular location">
    <subcellularLocation>
        <location evidence="1">Membrane</location>
        <topology evidence="1">Multi-pass membrane protein</topology>
    </subcellularLocation>
</comment>
<keyword evidence="4 5" id="KW-0472">Membrane</keyword>
<dbReference type="EMBL" id="JBHSQJ010000122">
    <property type="protein sequence ID" value="MFC5910481.1"/>
    <property type="molecule type" value="Genomic_DNA"/>
</dbReference>
<feature type="transmembrane region" description="Helical" evidence="5">
    <location>
        <begin position="71"/>
        <end position="88"/>
    </location>
</feature>